<dbReference type="InterPro" id="IPR018320">
    <property type="entry name" value="DNA_polymerase_1"/>
</dbReference>
<evidence type="ECO:0000256" key="3">
    <source>
        <dbReference type="ARBA" id="ARBA00020311"/>
    </source>
</evidence>
<dbReference type="InterPro" id="IPR036397">
    <property type="entry name" value="RNaseH_sf"/>
</dbReference>
<organism evidence="16 17">
    <name type="scientific">Alkalidesulfovibrio alkalitolerans DSM 16529</name>
    <dbReference type="NCBI Taxonomy" id="1121439"/>
    <lineage>
        <taxon>Bacteria</taxon>
        <taxon>Pseudomonadati</taxon>
        <taxon>Thermodesulfobacteriota</taxon>
        <taxon>Desulfovibrionia</taxon>
        <taxon>Desulfovibrionales</taxon>
        <taxon>Desulfovibrionaceae</taxon>
        <taxon>Alkalidesulfovibrio</taxon>
    </lineage>
</organism>
<comment type="function">
    <text evidence="13">In addition to polymerase activity, this DNA polymerase exhibits 5'-3' exonuclease activity.</text>
</comment>
<evidence type="ECO:0000256" key="4">
    <source>
        <dbReference type="ARBA" id="ARBA00022679"/>
    </source>
</evidence>
<dbReference type="Pfam" id="PF01367">
    <property type="entry name" value="5_3_exonuc"/>
    <property type="match status" value="1"/>
</dbReference>
<feature type="domain" description="DNA-directed DNA polymerase family A palm" evidence="15">
    <location>
        <begin position="640"/>
        <end position="846"/>
    </location>
</feature>
<dbReference type="Gene3D" id="1.10.150.20">
    <property type="entry name" value="5' to 3' exonuclease, C-terminal subdomain"/>
    <property type="match status" value="2"/>
</dbReference>
<evidence type="ECO:0000256" key="6">
    <source>
        <dbReference type="ARBA" id="ARBA00022705"/>
    </source>
</evidence>
<dbReference type="eggNOG" id="COG0258">
    <property type="taxonomic scope" value="Bacteria"/>
</dbReference>
<dbReference type="AlphaFoldDB" id="S7TE10"/>
<dbReference type="GO" id="GO:0006261">
    <property type="term" value="P:DNA-templated DNA replication"/>
    <property type="evidence" value="ECO:0007669"/>
    <property type="project" value="UniProtKB-UniRule"/>
</dbReference>
<keyword evidence="10 13" id="KW-0234">DNA repair</keyword>
<keyword evidence="5 13" id="KW-0548">Nucleotidyltransferase</keyword>
<dbReference type="Pfam" id="PF02739">
    <property type="entry name" value="5_3_exonuc_N"/>
    <property type="match status" value="1"/>
</dbReference>
<dbReference type="FunFam" id="1.10.150.20:FF:000003">
    <property type="entry name" value="DNA polymerase I"/>
    <property type="match status" value="1"/>
</dbReference>
<dbReference type="PATRIC" id="fig|1121439.3.peg.534"/>
<dbReference type="Proteomes" id="UP000014975">
    <property type="component" value="Unassembled WGS sequence"/>
</dbReference>
<keyword evidence="13" id="KW-0269">Exonuclease</keyword>
<dbReference type="SMART" id="SM00475">
    <property type="entry name" value="53EXOc"/>
    <property type="match status" value="1"/>
</dbReference>
<dbReference type="InterPro" id="IPR036279">
    <property type="entry name" value="5-3_exonuclease_C_sf"/>
</dbReference>
<evidence type="ECO:0000256" key="5">
    <source>
        <dbReference type="ARBA" id="ARBA00022695"/>
    </source>
</evidence>
<name>S7TE10_9BACT</name>
<dbReference type="Gene3D" id="3.30.420.10">
    <property type="entry name" value="Ribonuclease H-like superfamily/Ribonuclease H"/>
    <property type="match status" value="1"/>
</dbReference>
<dbReference type="GO" id="GO:0008409">
    <property type="term" value="F:5'-3' exonuclease activity"/>
    <property type="evidence" value="ECO:0007669"/>
    <property type="project" value="UniProtKB-UniRule"/>
</dbReference>
<dbReference type="InterPro" id="IPR029060">
    <property type="entry name" value="PIN-like_dom_sf"/>
</dbReference>
<evidence type="ECO:0000256" key="13">
    <source>
        <dbReference type="RuleBase" id="RU004460"/>
    </source>
</evidence>
<evidence type="ECO:0000259" key="14">
    <source>
        <dbReference type="SMART" id="SM00475"/>
    </source>
</evidence>
<keyword evidence="6 13" id="KW-0235">DNA replication</keyword>
<dbReference type="RefSeq" id="WP_020886034.1">
    <property type="nucleotide sequence ID" value="NZ_ATHI01000004.1"/>
</dbReference>
<dbReference type="PANTHER" id="PTHR10133:SF27">
    <property type="entry name" value="DNA POLYMERASE NU"/>
    <property type="match status" value="1"/>
</dbReference>
<evidence type="ECO:0000256" key="9">
    <source>
        <dbReference type="ARBA" id="ARBA00023125"/>
    </source>
</evidence>
<evidence type="ECO:0000256" key="11">
    <source>
        <dbReference type="ARBA" id="ARBA00049244"/>
    </source>
</evidence>
<keyword evidence="8 13" id="KW-0239">DNA-directed DNA polymerase</keyword>
<dbReference type="InterPro" id="IPR001098">
    <property type="entry name" value="DNA-dir_DNA_pol_A_palm_dom"/>
</dbReference>
<comment type="catalytic activity">
    <reaction evidence="11 13">
        <text>DNA(n) + a 2'-deoxyribonucleoside 5'-triphosphate = DNA(n+1) + diphosphate</text>
        <dbReference type="Rhea" id="RHEA:22508"/>
        <dbReference type="Rhea" id="RHEA-COMP:17339"/>
        <dbReference type="Rhea" id="RHEA-COMP:17340"/>
        <dbReference type="ChEBI" id="CHEBI:33019"/>
        <dbReference type="ChEBI" id="CHEBI:61560"/>
        <dbReference type="ChEBI" id="CHEBI:173112"/>
        <dbReference type="EC" id="2.7.7.7"/>
    </reaction>
</comment>
<keyword evidence="4 13" id="KW-0808">Transferase</keyword>
<dbReference type="EC" id="2.7.7.7" evidence="2 12"/>
<keyword evidence="9 13" id="KW-0238">DNA-binding</keyword>
<accession>S7TE10</accession>
<dbReference type="PRINTS" id="PR00868">
    <property type="entry name" value="DNAPOLI"/>
</dbReference>
<keyword evidence="13" id="KW-0378">Hydrolase</keyword>
<evidence type="ECO:0000256" key="7">
    <source>
        <dbReference type="ARBA" id="ARBA00022763"/>
    </source>
</evidence>
<dbReference type="Gene3D" id="3.30.70.370">
    <property type="match status" value="1"/>
</dbReference>
<dbReference type="InterPro" id="IPR002298">
    <property type="entry name" value="DNA_polymerase_A"/>
</dbReference>
<protein>
    <recommendedName>
        <fullName evidence="3 12">DNA polymerase I</fullName>
        <ecNumber evidence="2 12">2.7.7.7</ecNumber>
    </recommendedName>
</protein>
<dbReference type="OrthoDB" id="9806424at2"/>
<feature type="domain" description="5'-3' exonuclease" evidence="14">
    <location>
        <begin position="12"/>
        <end position="265"/>
    </location>
</feature>
<dbReference type="SUPFAM" id="SSF47807">
    <property type="entry name" value="5' to 3' exonuclease, C-terminal subdomain"/>
    <property type="match status" value="1"/>
</dbReference>
<dbReference type="InterPro" id="IPR002421">
    <property type="entry name" value="5-3_exonuclease"/>
</dbReference>
<dbReference type="CDD" id="cd09859">
    <property type="entry name" value="PIN_53EXO"/>
    <property type="match status" value="1"/>
</dbReference>
<dbReference type="SMART" id="SM00482">
    <property type="entry name" value="POLAc"/>
    <property type="match status" value="1"/>
</dbReference>
<dbReference type="PROSITE" id="PS00447">
    <property type="entry name" value="DNA_POLYMERASE_A"/>
    <property type="match status" value="1"/>
</dbReference>
<dbReference type="Pfam" id="PF00476">
    <property type="entry name" value="DNA_pol_A"/>
    <property type="match status" value="1"/>
</dbReference>
<dbReference type="NCBIfam" id="TIGR00593">
    <property type="entry name" value="pola"/>
    <property type="match status" value="1"/>
</dbReference>
<dbReference type="GO" id="GO:0003677">
    <property type="term" value="F:DNA binding"/>
    <property type="evidence" value="ECO:0007669"/>
    <property type="project" value="UniProtKB-UniRule"/>
</dbReference>
<dbReference type="CDD" id="cd08637">
    <property type="entry name" value="DNA_pol_A_pol_I_C"/>
    <property type="match status" value="1"/>
</dbReference>
<dbReference type="SUPFAM" id="SSF88723">
    <property type="entry name" value="PIN domain-like"/>
    <property type="match status" value="1"/>
</dbReference>
<keyword evidence="13" id="KW-0540">Nuclease</keyword>
<dbReference type="GO" id="GO:0006302">
    <property type="term" value="P:double-strand break repair"/>
    <property type="evidence" value="ECO:0007669"/>
    <property type="project" value="TreeGrafter"/>
</dbReference>
<comment type="caution">
    <text evidence="16">The sequence shown here is derived from an EMBL/GenBank/DDBJ whole genome shotgun (WGS) entry which is preliminary data.</text>
</comment>
<evidence type="ECO:0000256" key="12">
    <source>
        <dbReference type="NCBIfam" id="TIGR00593"/>
    </source>
</evidence>
<dbReference type="EMBL" id="ATHI01000004">
    <property type="protein sequence ID" value="EPR35447.1"/>
    <property type="molecule type" value="Genomic_DNA"/>
</dbReference>
<evidence type="ECO:0000256" key="1">
    <source>
        <dbReference type="ARBA" id="ARBA00007705"/>
    </source>
</evidence>
<comment type="similarity">
    <text evidence="1 13">Belongs to the DNA polymerase type-A family.</text>
</comment>
<dbReference type="FunFam" id="1.10.150.20:FF:000002">
    <property type="entry name" value="DNA polymerase I"/>
    <property type="match status" value="1"/>
</dbReference>
<sequence length="882" mass="96100">MPLKDRLNLSAEPVFLVDGSAFVYRGFYAFRDMSTREGFPTNALFVVLRMIMKILREEKPRAIGFFLDGKGPTFRNEIYSEYKAQRQATPEDLLVQIEPIKEALRLFGLPVIVSEGGEADDCIASLAERLRPSHPVIIVGADKDLKQCLAERVWLWDPAGKQDKLTGLAEFTGETGLAPSSWPDFQALTGDSSDNIPGVPGIGPKSAAEIMARFPTLEAIWQGLDELPEKYRKKLDGRLEDALRWRELTRLRTTFCHTTDLAALTPAAPDIAGLKEFMARYEFGSLARELSTLPAPQKAASVAASSAKAGGMSLLDYVNGPKAEPKSSAERVATPGELPELSGMHVGLAPLPDGMALGLDGRELLYTGDEAALAKALAAPQAGPASLAAPSFKDILARPRAAGAWRALPFAKVRDLGLMAYLLNPEEREYGLTHLLAAYEADPDMPSLPDDAPGLAARSLGELLAKRLKAAGMERLYAELELPLLPVLRDMEEAGVAIDLGAFESFLDEVTDKLAELTEAIREAAGLSPGEEFNVRSSHQLADLLFNRLSLKPRGKTPGGLPSTSQAVLEKMAGEHPVIDLVLTYRGYEKMRSTYLEPLPRLVGPDGRIHTTFNNLSTATGRLSSSNPNLQNIPIRGEMGGRMRACFTAGPGRLLASADYSQIELRLLAHLCGDPELTKAFAAGEDIHARTAAILHGKEPGEVTPDERRAAKTINFGLLYGMGPQRLSRELKITLTLAKEFIARYFERMPAVKAFFEGVERDARRDGYVTTMFGRRRLLPGLFSRNDNEQAQAVRQAINTRVQGSAADIIKLAMLRAHEDERLRALGARLILQVHDELVIEAPKDAAREAGERLAGIMTSAVDISVPLAVDWGVGPTWAEAH</sequence>
<evidence type="ECO:0000256" key="10">
    <source>
        <dbReference type="ARBA" id="ARBA00023204"/>
    </source>
</evidence>
<dbReference type="SUPFAM" id="SSF56672">
    <property type="entry name" value="DNA/RNA polymerases"/>
    <property type="match status" value="1"/>
</dbReference>
<evidence type="ECO:0000259" key="15">
    <source>
        <dbReference type="SMART" id="SM00482"/>
    </source>
</evidence>
<dbReference type="eggNOG" id="COG0749">
    <property type="taxonomic scope" value="Bacteria"/>
</dbReference>
<dbReference type="InterPro" id="IPR020046">
    <property type="entry name" value="5-3_exonucl_a-hlix_arch_N"/>
</dbReference>
<keyword evidence="7 13" id="KW-0227">DNA damage</keyword>
<dbReference type="STRING" id="1121439.dsat_2148"/>
<reference evidence="16 17" key="1">
    <citation type="journal article" date="2013" name="Genome Announc.">
        <title>Draft genome sequences for three mercury-methylating, sulfate-reducing bacteria.</title>
        <authorList>
            <person name="Brown S.D."/>
            <person name="Hurt R.A.Jr."/>
            <person name="Gilmour C.C."/>
            <person name="Elias D.A."/>
        </authorList>
    </citation>
    <scope>NUCLEOTIDE SEQUENCE [LARGE SCALE GENOMIC DNA]</scope>
    <source>
        <strain evidence="16 17">DSM 16529</strain>
    </source>
</reference>
<dbReference type="Gene3D" id="3.40.50.1010">
    <property type="entry name" value="5'-nuclease"/>
    <property type="match status" value="1"/>
</dbReference>
<evidence type="ECO:0000313" key="16">
    <source>
        <dbReference type="EMBL" id="EPR35447.1"/>
    </source>
</evidence>
<proteinExistence type="inferred from homology"/>
<dbReference type="SMART" id="SM00279">
    <property type="entry name" value="HhH2"/>
    <property type="match status" value="1"/>
</dbReference>
<dbReference type="Gene3D" id="1.20.1060.10">
    <property type="entry name" value="Taq DNA Polymerase, Chain T, domain 4"/>
    <property type="match status" value="1"/>
</dbReference>
<dbReference type="InterPro" id="IPR008918">
    <property type="entry name" value="HhH2"/>
</dbReference>
<dbReference type="InterPro" id="IPR020045">
    <property type="entry name" value="DNA_polI_H3TH"/>
</dbReference>
<evidence type="ECO:0000256" key="8">
    <source>
        <dbReference type="ARBA" id="ARBA00022932"/>
    </source>
</evidence>
<keyword evidence="17" id="KW-1185">Reference proteome</keyword>
<evidence type="ECO:0000256" key="2">
    <source>
        <dbReference type="ARBA" id="ARBA00012417"/>
    </source>
</evidence>
<gene>
    <name evidence="13" type="primary">polA</name>
    <name evidence="16" type="ORF">dsat_2148</name>
</gene>
<dbReference type="CDD" id="cd09898">
    <property type="entry name" value="H3TH_53EXO"/>
    <property type="match status" value="1"/>
</dbReference>
<dbReference type="GO" id="GO:0003887">
    <property type="term" value="F:DNA-directed DNA polymerase activity"/>
    <property type="evidence" value="ECO:0007669"/>
    <property type="project" value="UniProtKB-UniRule"/>
</dbReference>
<dbReference type="NCBIfam" id="NF004397">
    <property type="entry name" value="PRK05755.1"/>
    <property type="match status" value="1"/>
</dbReference>
<dbReference type="InterPro" id="IPR019760">
    <property type="entry name" value="DNA-dir_DNA_pol_A_CS"/>
</dbReference>
<dbReference type="PANTHER" id="PTHR10133">
    <property type="entry name" value="DNA POLYMERASE I"/>
    <property type="match status" value="1"/>
</dbReference>
<dbReference type="InterPro" id="IPR043502">
    <property type="entry name" value="DNA/RNA_pol_sf"/>
</dbReference>
<evidence type="ECO:0000313" key="17">
    <source>
        <dbReference type="Proteomes" id="UP000014975"/>
    </source>
</evidence>